<dbReference type="PANTHER" id="PTHR47953">
    <property type="entry name" value="OS08G0105600 PROTEIN"/>
    <property type="match status" value="1"/>
</dbReference>
<proteinExistence type="inferred from homology"/>
<dbReference type="InterPro" id="IPR052306">
    <property type="entry name" value="CYP450_71D"/>
</dbReference>
<evidence type="ECO:0000256" key="5">
    <source>
        <dbReference type="ARBA" id="ARBA00023004"/>
    </source>
</evidence>
<dbReference type="GO" id="GO:0020037">
    <property type="term" value="F:heme binding"/>
    <property type="evidence" value="ECO:0007669"/>
    <property type="project" value="InterPro"/>
</dbReference>
<evidence type="ECO:0000256" key="4">
    <source>
        <dbReference type="ARBA" id="ARBA00023002"/>
    </source>
</evidence>
<dbReference type="GO" id="GO:0016705">
    <property type="term" value="F:oxidoreductase activity, acting on paired donors, with incorporation or reduction of molecular oxygen"/>
    <property type="evidence" value="ECO:0007669"/>
    <property type="project" value="InterPro"/>
</dbReference>
<evidence type="ECO:0000256" key="1">
    <source>
        <dbReference type="ARBA" id="ARBA00010617"/>
    </source>
</evidence>
<dbReference type="SUPFAM" id="SSF48264">
    <property type="entry name" value="Cytochrome P450"/>
    <property type="match status" value="1"/>
</dbReference>
<dbReference type="AlphaFoldDB" id="A0AAP0CG67"/>
<sequence>MVSLRELLEGDEEDPHFRTPELEKKPLVFYIREEELSDLFKFLDSSSETTPMVIRGPIQRMLNNVVSRAALGDVCNDRQFIIDSTYEMVKSFNSFNLFNCYPGLGFMNVVTGKKAGWLKLHREVDVILISLK</sequence>
<dbReference type="Proteomes" id="UP001408789">
    <property type="component" value="Unassembled WGS sequence"/>
</dbReference>
<dbReference type="GO" id="GO:0005506">
    <property type="term" value="F:iron ion binding"/>
    <property type="evidence" value="ECO:0007669"/>
    <property type="project" value="InterPro"/>
</dbReference>
<dbReference type="EMBL" id="JBCNJP010000025">
    <property type="protein sequence ID" value="KAK9056066.1"/>
    <property type="molecule type" value="Genomic_DNA"/>
</dbReference>
<keyword evidence="5" id="KW-0408">Iron</keyword>
<comment type="similarity">
    <text evidence="1">Belongs to the cytochrome P450 family.</text>
</comment>
<name>A0AAP0CG67_9ASTR</name>
<organism evidence="7 8">
    <name type="scientific">Deinandra increscens subsp. villosa</name>
    <dbReference type="NCBI Taxonomy" id="3103831"/>
    <lineage>
        <taxon>Eukaryota</taxon>
        <taxon>Viridiplantae</taxon>
        <taxon>Streptophyta</taxon>
        <taxon>Embryophyta</taxon>
        <taxon>Tracheophyta</taxon>
        <taxon>Spermatophyta</taxon>
        <taxon>Magnoliopsida</taxon>
        <taxon>eudicotyledons</taxon>
        <taxon>Gunneridae</taxon>
        <taxon>Pentapetalae</taxon>
        <taxon>asterids</taxon>
        <taxon>campanulids</taxon>
        <taxon>Asterales</taxon>
        <taxon>Asteraceae</taxon>
        <taxon>Asteroideae</taxon>
        <taxon>Heliantheae alliance</taxon>
        <taxon>Madieae</taxon>
        <taxon>Madiinae</taxon>
        <taxon>Deinandra</taxon>
    </lineage>
</organism>
<dbReference type="PANTHER" id="PTHR47953:SF5">
    <property type="entry name" value="CYTOCHROME P450 71AV8-LIKE"/>
    <property type="match status" value="1"/>
</dbReference>
<keyword evidence="8" id="KW-1185">Reference proteome</keyword>
<accession>A0AAP0CG67</accession>
<evidence type="ECO:0000256" key="6">
    <source>
        <dbReference type="ARBA" id="ARBA00023033"/>
    </source>
</evidence>
<evidence type="ECO:0000256" key="2">
    <source>
        <dbReference type="ARBA" id="ARBA00022617"/>
    </source>
</evidence>
<keyword evidence="6" id="KW-0503">Monooxygenase</keyword>
<keyword evidence="2" id="KW-0349">Heme</keyword>
<dbReference type="InterPro" id="IPR036396">
    <property type="entry name" value="Cyt_P450_sf"/>
</dbReference>
<keyword evidence="4" id="KW-0560">Oxidoreductase</keyword>
<evidence type="ECO:0000313" key="7">
    <source>
        <dbReference type="EMBL" id="KAK9056066.1"/>
    </source>
</evidence>
<comment type="caution">
    <text evidence="7">The sequence shown here is derived from an EMBL/GenBank/DDBJ whole genome shotgun (WGS) entry which is preliminary data.</text>
</comment>
<dbReference type="GO" id="GO:0004497">
    <property type="term" value="F:monooxygenase activity"/>
    <property type="evidence" value="ECO:0007669"/>
    <property type="project" value="UniProtKB-KW"/>
</dbReference>
<reference evidence="7 8" key="1">
    <citation type="submission" date="2024-04" db="EMBL/GenBank/DDBJ databases">
        <title>The reference genome of an endangered Asteraceae, Deinandra increscens subsp. villosa, native to the Central Coast of California.</title>
        <authorList>
            <person name="Guilliams M."/>
            <person name="Hasenstab-Lehman K."/>
            <person name="Meyer R."/>
            <person name="Mcevoy S."/>
        </authorList>
    </citation>
    <scope>NUCLEOTIDE SEQUENCE [LARGE SCALE GENOMIC DNA]</scope>
    <source>
        <tissue evidence="7">Leaf</tissue>
    </source>
</reference>
<keyword evidence="3" id="KW-0479">Metal-binding</keyword>
<evidence type="ECO:0000313" key="8">
    <source>
        <dbReference type="Proteomes" id="UP001408789"/>
    </source>
</evidence>
<gene>
    <name evidence="7" type="ORF">SSX86_027153</name>
</gene>
<protein>
    <submittedName>
        <fullName evidence="7">Uncharacterized protein</fullName>
    </submittedName>
</protein>
<evidence type="ECO:0000256" key="3">
    <source>
        <dbReference type="ARBA" id="ARBA00022723"/>
    </source>
</evidence>